<dbReference type="RefSeq" id="WP_151560054.1">
    <property type="nucleotide sequence ID" value="NZ_WBMT01000004.1"/>
</dbReference>
<keyword evidence="2" id="KW-0560">Oxidoreductase</keyword>
<dbReference type="Proteomes" id="UP000468735">
    <property type="component" value="Unassembled WGS sequence"/>
</dbReference>
<dbReference type="CDD" id="cd05233">
    <property type="entry name" value="SDR_c"/>
    <property type="match status" value="1"/>
</dbReference>
<evidence type="ECO:0000313" key="4">
    <source>
        <dbReference type="EMBL" id="KAB2350306.1"/>
    </source>
</evidence>
<dbReference type="Gene3D" id="3.40.50.720">
    <property type="entry name" value="NAD(P)-binding Rossmann-like Domain"/>
    <property type="match status" value="1"/>
</dbReference>
<evidence type="ECO:0000256" key="1">
    <source>
        <dbReference type="ARBA" id="ARBA00006484"/>
    </source>
</evidence>
<dbReference type="InterPro" id="IPR002347">
    <property type="entry name" value="SDR_fam"/>
</dbReference>
<dbReference type="SMART" id="SM00822">
    <property type="entry name" value="PKS_KR"/>
    <property type="match status" value="1"/>
</dbReference>
<sequence>MTVAVVTGASSGIGAAVARHLADRGLTVLGVARRAAELHKIGTDIQSPGAFEPVVADLTTDASMAAVAAAVAGRPVTALVHSAGIDHVREIASTTRTELEALWNINISAPILLTRALLDVLADGAGVVFIGSTAAARGIDRHAAYGASKAALHGLTVNLAVDLAPRVRVNCVSPGGTRTPMTAAYIAAYQQGADPERVDRELAIERGRMLLGGLAEPKDVALTVGHVALDATAMTGTVVHVDGGFTAR</sequence>
<name>A0A6H9Z8U0_9ACTN</name>
<keyword evidence="5" id="KW-1185">Reference proteome</keyword>
<dbReference type="PRINTS" id="PR00081">
    <property type="entry name" value="GDHRDH"/>
</dbReference>
<dbReference type="InterPro" id="IPR057326">
    <property type="entry name" value="KR_dom"/>
</dbReference>
<dbReference type="GO" id="GO:0016491">
    <property type="term" value="F:oxidoreductase activity"/>
    <property type="evidence" value="ECO:0007669"/>
    <property type="project" value="UniProtKB-KW"/>
</dbReference>
<dbReference type="InterPro" id="IPR020904">
    <property type="entry name" value="Sc_DH/Rdtase_CS"/>
</dbReference>
<gene>
    <name evidence="4" type="ORF">F8566_11050</name>
</gene>
<dbReference type="PANTHER" id="PTHR43639:SF1">
    <property type="entry name" value="SHORT-CHAIN DEHYDROGENASE_REDUCTASE FAMILY PROTEIN"/>
    <property type="match status" value="1"/>
</dbReference>
<reference evidence="4 5" key="1">
    <citation type="submission" date="2019-09" db="EMBL/GenBank/DDBJ databases">
        <title>Actinomadura physcomitrii sp. nov., a novel actinomycete isolated from moss [Physcomitrium sphaericum (Ludw) Fuernr].</title>
        <authorList>
            <person name="Zhuang X."/>
            <person name="Liu C."/>
        </authorList>
    </citation>
    <scope>NUCLEOTIDE SEQUENCE [LARGE SCALE GENOMIC DNA]</scope>
    <source>
        <strain evidence="4 5">HMC1</strain>
    </source>
</reference>
<comment type="similarity">
    <text evidence="1">Belongs to the short-chain dehydrogenases/reductases (SDR) family.</text>
</comment>
<accession>A0A6H9Z8U0</accession>
<organism evidence="4 5">
    <name type="scientific">Actinomadura rudentiformis</name>
    <dbReference type="NCBI Taxonomy" id="359158"/>
    <lineage>
        <taxon>Bacteria</taxon>
        <taxon>Bacillati</taxon>
        <taxon>Actinomycetota</taxon>
        <taxon>Actinomycetes</taxon>
        <taxon>Streptosporangiales</taxon>
        <taxon>Thermomonosporaceae</taxon>
        <taxon>Actinomadura</taxon>
    </lineage>
</organism>
<dbReference type="PROSITE" id="PS00061">
    <property type="entry name" value="ADH_SHORT"/>
    <property type="match status" value="1"/>
</dbReference>
<dbReference type="PANTHER" id="PTHR43639">
    <property type="entry name" value="OXIDOREDUCTASE, SHORT-CHAIN DEHYDROGENASE/REDUCTASE FAMILY (AFU_ORTHOLOGUE AFUA_5G02870)"/>
    <property type="match status" value="1"/>
</dbReference>
<dbReference type="OrthoDB" id="286404at2"/>
<dbReference type="EMBL" id="WBMT01000004">
    <property type="protein sequence ID" value="KAB2350306.1"/>
    <property type="molecule type" value="Genomic_DNA"/>
</dbReference>
<dbReference type="Pfam" id="PF00106">
    <property type="entry name" value="adh_short"/>
    <property type="match status" value="1"/>
</dbReference>
<protein>
    <submittedName>
        <fullName evidence="4">SDR family oxidoreductase</fullName>
    </submittedName>
</protein>
<dbReference type="SUPFAM" id="SSF51735">
    <property type="entry name" value="NAD(P)-binding Rossmann-fold domains"/>
    <property type="match status" value="1"/>
</dbReference>
<comment type="caution">
    <text evidence="4">The sequence shown here is derived from an EMBL/GenBank/DDBJ whole genome shotgun (WGS) entry which is preliminary data.</text>
</comment>
<dbReference type="AlphaFoldDB" id="A0A6H9Z8U0"/>
<feature type="domain" description="Ketoreductase" evidence="3">
    <location>
        <begin position="2"/>
        <end position="170"/>
    </location>
</feature>
<evidence type="ECO:0000313" key="5">
    <source>
        <dbReference type="Proteomes" id="UP000468735"/>
    </source>
</evidence>
<evidence type="ECO:0000256" key="2">
    <source>
        <dbReference type="ARBA" id="ARBA00023002"/>
    </source>
</evidence>
<evidence type="ECO:0000259" key="3">
    <source>
        <dbReference type="SMART" id="SM00822"/>
    </source>
</evidence>
<proteinExistence type="inferred from homology"/>
<dbReference type="InterPro" id="IPR036291">
    <property type="entry name" value="NAD(P)-bd_dom_sf"/>
</dbReference>